<keyword evidence="2" id="KW-0472">Membrane</keyword>
<gene>
    <name evidence="4" type="ORF">BU204_13225</name>
</gene>
<sequence length="363" mass="37342">MNARAERARVLRVTGWQGNEGDQGGQGSWGPQGTQPYGSQPYGNQPQEPYGGAPYYGNQPYGQDPYGGQPSQYGYPGGYQTGGFPAQGYQTGGFPSQGFPPPPPPARPKLPMVLGVLAIVIIVGVVVTIVLVNRDSGEPTAGSTESTAPTTEPTDSGPGPSTRSGPSSSEAPTSEGPGTRDGWQKIDNSADSGLVYEVPPEWKAVPDTRASGLGVDFTGTADYASYRCEGANYVRSYATSGDVQAKDGAELDLAKTVKDFANSFALASFKDTATVSVPEPTETEVDGRPAMTLAAKVTPKVTIPGCEATEGEVAIIGVELEADGEPAGVAMLVVVSDVSGGPADPKPLPKTVAQEILASTALG</sequence>
<feature type="compositionally biased region" description="Low complexity" evidence="1">
    <location>
        <begin position="55"/>
        <end position="74"/>
    </location>
</feature>
<feature type="region of interest" description="Disordered" evidence="1">
    <location>
        <begin position="1"/>
        <end position="106"/>
    </location>
</feature>
<dbReference type="Proteomes" id="UP000185596">
    <property type="component" value="Unassembled WGS sequence"/>
</dbReference>
<dbReference type="Pfam" id="PF26056">
    <property type="entry name" value="DUF8017"/>
    <property type="match status" value="1"/>
</dbReference>
<name>A0A1Q8CRT4_9PSEU</name>
<protein>
    <recommendedName>
        <fullName evidence="3">DUF8017 domain-containing protein</fullName>
    </recommendedName>
</protein>
<feature type="compositionally biased region" description="Polar residues" evidence="1">
    <location>
        <begin position="31"/>
        <end position="47"/>
    </location>
</feature>
<dbReference type="EMBL" id="MSIE01000021">
    <property type="protein sequence ID" value="OLF17053.1"/>
    <property type="molecule type" value="Genomic_DNA"/>
</dbReference>
<accession>A0A1Q8CRT4</accession>
<keyword evidence="2" id="KW-0812">Transmembrane</keyword>
<keyword evidence="5" id="KW-1185">Reference proteome</keyword>
<dbReference type="InterPro" id="IPR058330">
    <property type="entry name" value="DUF8017"/>
</dbReference>
<comment type="caution">
    <text evidence="4">The sequence shown here is derived from an EMBL/GenBank/DDBJ whole genome shotgun (WGS) entry which is preliminary data.</text>
</comment>
<evidence type="ECO:0000256" key="2">
    <source>
        <dbReference type="SAM" id="Phobius"/>
    </source>
</evidence>
<proteinExistence type="predicted"/>
<dbReference type="AlphaFoldDB" id="A0A1Q8CRT4"/>
<evidence type="ECO:0000256" key="1">
    <source>
        <dbReference type="SAM" id="MobiDB-lite"/>
    </source>
</evidence>
<feature type="domain" description="DUF8017" evidence="3">
    <location>
        <begin position="178"/>
        <end position="359"/>
    </location>
</feature>
<evidence type="ECO:0000313" key="4">
    <source>
        <dbReference type="EMBL" id="OLF17053.1"/>
    </source>
</evidence>
<feature type="compositionally biased region" description="Low complexity" evidence="1">
    <location>
        <begin position="140"/>
        <end position="169"/>
    </location>
</feature>
<feature type="compositionally biased region" description="Gly residues" evidence="1">
    <location>
        <begin position="21"/>
        <end position="30"/>
    </location>
</feature>
<evidence type="ECO:0000313" key="5">
    <source>
        <dbReference type="Proteomes" id="UP000185596"/>
    </source>
</evidence>
<feature type="transmembrane region" description="Helical" evidence="2">
    <location>
        <begin position="112"/>
        <end position="132"/>
    </location>
</feature>
<evidence type="ECO:0000259" key="3">
    <source>
        <dbReference type="Pfam" id="PF26056"/>
    </source>
</evidence>
<feature type="region of interest" description="Disordered" evidence="1">
    <location>
        <begin position="136"/>
        <end position="187"/>
    </location>
</feature>
<dbReference type="STRING" id="1912961.BU204_13225"/>
<reference evidence="4 5" key="1">
    <citation type="submission" date="2016-12" db="EMBL/GenBank/DDBJ databases">
        <title>The draft genome sequence of Actinophytocola sp. 11-183.</title>
        <authorList>
            <person name="Wang W."/>
            <person name="Yuan L."/>
        </authorList>
    </citation>
    <scope>NUCLEOTIDE SEQUENCE [LARGE SCALE GENOMIC DNA]</scope>
    <source>
        <strain evidence="4 5">11-183</strain>
    </source>
</reference>
<organism evidence="4 5">
    <name type="scientific">Actinophytocola xanthii</name>
    <dbReference type="NCBI Taxonomy" id="1912961"/>
    <lineage>
        <taxon>Bacteria</taxon>
        <taxon>Bacillati</taxon>
        <taxon>Actinomycetota</taxon>
        <taxon>Actinomycetes</taxon>
        <taxon>Pseudonocardiales</taxon>
        <taxon>Pseudonocardiaceae</taxon>
    </lineage>
</organism>
<keyword evidence="2" id="KW-1133">Transmembrane helix</keyword>